<accession>A0A1X0K8R5</accession>
<dbReference type="InterPro" id="IPR022081">
    <property type="entry name" value="DUF3631"/>
</dbReference>
<evidence type="ECO:0000259" key="2">
    <source>
        <dbReference type="Pfam" id="PF12307"/>
    </source>
</evidence>
<evidence type="ECO:0000313" key="4">
    <source>
        <dbReference type="Proteomes" id="UP000192601"/>
    </source>
</evidence>
<feature type="region of interest" description="Disordered" evidence="1">
    <location>
        <begin position="336"/>
        <end position="356"/>
    </location>
</feature>
<evidence type="ECO:0000256" key="1">
    <source>
        <dbReference type="SAM" id="MobiDB-lite"/>
    </source>
</evidence>
<dbReference type="EMBL" id="MVIJ01000044">
    <property type="protein sequence ID" value="ORB70854.1"/>
    <property type="molecule type" value="Genomic_DNA"/>
</dbReference>
<dbReference type="AlphaFoldDB" id="A0A1X0K8R5"/>
<evidence type="ECO:0000313" key="3">
    <source>
        <dbReference type="EMBL" id="ORB70854.1"/>
    </source>
</evidence>
<feature type="domain" description="DUF3631" evidence="2">
    <location>
        <begin position="145"/>
        <end position="328"/>
    </location>
</feature>
<dbReference type="Pfam" id="PF12307">
    <property type="entry name" value="DUF3631"/>
    <property type="match status" value="1"/>
</dbReference>
<keyword evidence="4" id="KW-1185">Reference proteome</keyword>
<dbReference type="Proteomes" id="UP000192601">
    <property type="component" value="Unassembled WGS sequence"/>
</dbReference>
<gene>
    <name evidence="3" type="ORF">BST44_22760</name>
</gene>
<comment type="caution">
    <text evidence="3">The sequence shown here is derived from an EMBL/GenBank/DDBJ whole genome shotgun (WGS) entry which is preliminary data.</text>
</comment>
<dbReference type="SUPFAM" id="SSF52540">
    <property type="entry name" value="P-loop containing nucleoside triphosphate hydrolases"/>
    <property type="match status" value="1"/>
</dbReference>
<reference evidence="3 4" key="1">
    <citation type="submission" date="2017-02" db="EMBL/GenBank/DDBJ databases">
        <title>The new phylogeny of genus Mycobacterium.</title>
        <authorList>
            <person name="Tortoli E."/>
            <person name="Trovato A."/>
            <person name="Cirillo D.M."/>
        </authorList>
    </citation>
    <scope>NUCLEOTIDE SEQUENCE [LARGE SCALE GENOMIC DNA]</scope>
    <source>
        <strain evidence="3 4">DSM 43992</strain>
    </source>
</reference>
<proteinExistence type="predicted"/>
<dbReference type="InterPro" id="IPR027417">
    <property type="entry name" value="P-loop_NTPase"/>
</dbReference>
<protein>
    <recommendedName>
        <fullName evidence="2">DUF3631 domain-containing protein</fullName>
    </recommendedName>
</protein>
<organism evidence="3 4">
    <name type="scientific">Mycobacterium scrofulaceum</name>
    <dbReference type="NCBI Taxonomy" id="1783"/>
    <lineage>
        <taxon>Bacteria</taxon>
        <taxon>Bacillati</taxon>
        <taxon>Actinomycetota</taxon>
        <taxon>Actinomycetes</taxon>
        <taxon>Mycobacteriales</taxon>
        <taxon>Mycobacteriaceae</taxon>
        <taxon>Mycobacterium</taxon>
    </lineage>
</organism>
<dbReference type="STRING" id="1783.BST44_22760"/>
<sequence>MTAVTLWVAATHLLDRFDFAPRLVIRSALKQSGKSRLLEVVAEMVHAPLKQFNATTPYIFRSLDEKPRTLLIDEADALFGTRTKADLNEDLRALLNAGFQRGATIGRTVGPMHEPHEFPVFAMAALAGIGRMPDTIEDRAIVVLMQRRKPDEKVEPYRLSRDRADLTEVRAKVQEWTATVPEDVGAMRPDIPVDDRPADLWEPLIIVAELAGGEWPERARLACKALTARHIEDDTASVQLLADIREMFTVALRHECFRPGEVGMFKSEDLCSALRGLPDSPWREIDLTPSKLGRRLSEFGVKTTKVTVAGRRTNYYRRSDFDDVFARYLPTGPDKAGLVGQTADDVHKPGKHLAGR</sequence>
<name>A0A1X0K8R5_MYCSC</name>